<evidence type="ECO:0000256" key="6">
    <source>
        <dbReference type="ARBA" id="ARBA00023273"/>
    </source>
</evidence>
<dbReference type="OMA" id="QQLKVMV"/>
<dbReference type="InterPro" id="IPR056344">
    <property type="entry name" value="Ig_CFAP65-like_9th"/>
</dbReference>
<evidence type="ECO:0000313" key="13">
    <source>
        <dbReference type="Proteomes" id="UP000054937"/>
    </source>
</evidence>
<keyword evidence="3" id="KW-0963">Cytoplasm</keyword>
<evidence type="ECO:0000259" key="7">
    <source>
        <dbReference type="Pfam" id="PF22544"/>
    </source>
</evidence>
<dbReference type="InterPro" id="IPR056305">
    <property type="entry name" value="Ig_CFAP65_10th"/>
</dbReference>
<dbReference type="Gene3D" id="2.60.40.10">
    <property type="entry name" value="Immunoglobulins"/>
    <property type="match status" value="9"/>
</dbReference>
<evidence type="ECO:0000256" key="5">
    <source>
        <dbReference type="ARBA" id="ARBA00023069"/>
    </source>
</evidence>
<protein>
    <submittedName>
        <fullName evidence="12">PapD-like protein</fullName>
    </submittedName>
</protein>
<evidence type="ECO:0000259" key="9">
    <source>
        <dbReference type="Pfam" id="PF24507"/>
    </source>
</evidence>
<dbReference type="EMBL" id="LDAU01000128">
    <property type="protein sequence ID" value="KRX03675.1"/>
    <property type="molecule type" value="Genomic_DNA"/>
</dbReference>
<dbReference type="PANTHER" id="PTHR46127">
    <property type="entry name" value="CILIA- AND FLAGELLA-ASSOCIATED PROTEIN 65"/>
    <property type="match status" value="1"/>
</dbReference>
<dbReference type="InterPro" id="IPR057470">
    <property type="entry name" value="Ig_CFAP65_7th"/>
</dbReference>
<dbReference type="Proteomes" id="UP000054937">
    <property type="component" value="Unassembled WGS sequence"/>
</dbReference>
<evidence type="ECO:0000259" key="8">
    <source>
        <dbReference type="Pfam" id="PF24291"/>
    </source>
</evidence>
<dbReference type="OrthoDB" id="415597at2759"/>
<name>A0A0V0QN26_PSEPJ</name>
<feature type="domain" description="CFAP65 seventh Ig-like" evidence="11">
    <location>
        <begin position="751"/>
        <end position="824"/>
    </location>
</feature>
<accession>A0A0V0QN26</accession>
<dbReference type="GO" id="GO:0031514">
    <property type="term" value="C:motile cilium"/>
    <property type="evidence" value="ECO:0007669"/>
    <property type="project" value="UniProtKB-SubCell"/>
</dbReference>
<feature type="domain" description="CFAP65-like ninth Ig-like" evidence="10">
    <location>
        <begin position="1021"/>
        <end position="1216"/>
    </location>
</feature>
<evidence type="ECO:0000259" key="11">
    <source>
        <dbReference type="Pfam" id="PF25249"/>
    </source>
</evidence>
<sequence length="1659" mass="189849">MANIPELDDYKQNVEKEAHKQVRTSQLKNKGIFDLGLCPINQTTQKNAEIYNPNSYPVEFNFEYETFIITPSRGSIPPKSKITINFSFVPQEAIAITEKIILNLTEEEPRHIEIKAVGKYPYISVENRNIIFDKLLVGKMEAKSLYIKNSSSVSARFQIVQVKDDDFKDNSFALNQYNGEIPPNQEIAIDILYAPQIANSTSVAHYRITCPGGNDIIFECMGSSQGYDVSLNTNSINFGEIKIHDQNSRLLTIHNNSDVPVVFEFFNDQKNVFGFSRTKGRIKPKSHERIIIYFVPKHTICYYERVFCLVRNHSILYVDLIGTCYDLLIKPLPLLQKHIDIFRRRVIQGKISEIDFRYMENAALMKVSQTFQQNQNQTLNQFSNYSPTKKTFKNNNSGLEISQGLNQTVNSKFDEQEGEEENYNQLVSLVKNNQKGQQSTYRGVDSSLVEPANFQNQIVLHKEMFQLPNNPNKLMTLSEEFLDFNFCEFNGETQTKELVLTNKMACKMTVFWTIQKHEGINNQQSVVFNISPETATIKPNQSFNFQVTFKPSKSQYYFFQSLQFFTFKYSAKLTKKIIEDAQKAQQKTLNQSIVNALKGTINSNTLKQKTEQFTADETIPPYSGSILCVGHSFGAGSQPYIPILEVYPNKNIYFAACSREETQYQTVEIHNTSDTPTYFKFSPDPQQIFSVYPIAGLIQGKSFQVVVFQFSPKDFKAYNKQLSCSLNHNLSNSLNFNLHGYCSEPALSLQNNGKVFFPPSYTGVYSTQKVKVRNLSRIELQFNIDIPQKYQDELYLEPSNGSIKPNETLFLNCSFVPYKKKDYRIKVPINAIEVLDPNQSLIGYHIPGSGSLTKPLAQRKAKEVNYQFEIFGAGGDGSLSLEPQEINFPIVKVNFSEKKYVTLHNYSNCTFYIELKLKKIKKDLNPNSTDDDEDQTEDLTESQFQQYIGKHFSLDFQNGIIAANSKIDIGITFNPAQVGQHDIQLEVIAKEKNPMANNPETSKKLICQKCTMRIKAIGSYPMLKICDVRNVEISVASLWENFQINKINNELSSQLNEDEKQFLNIEQLNFTEAASLQKRLKSYDWNFGYLPSKAHVKPRKIVITIQNVGGTVCDWQFKLPSDNQIQVEPWADAGEPTPEDAFEKAIIERKIFQIYPKTGSLKPSEFQDIVLVYSPGNSDDTLLFNKKQQQKKSEQHFLRVILQIINGKPLCLNLRGMTLAPLEGRLAVKKNHYVLPDTPIGLLVPVKVPIEIQNVGSSKVNYKVEITERDQQGNIIKSKFDIFSVENSSGSLQPGEKQYLYTCFKPLETKTYYHELKIKVNDFVRLIQECKITVEGKGYGKVPPKKIKQKKALVPSQRSHVSTIGSKVFFSIEEIDFGKLQPGKAAHRIILLYNLSENQKLKFDFQGANISLSSDNKLTCGDLFQIEPVQGQLNPGAWCELKLTLTAKETPSVYEGEIECGIEWETNNPEEKTNQFTQVSQNSGNTLSPERETLFLRIKKHSSLDLQKFSQLNKQNKHQSFKNPQVELVNSFKEQKFKENMDKHFFEQILENVIHDVLNESKTDKILQKIDEQPAQLFSYFDAEEPVSIEKVSPGLVSEKSSNIRNFKDYRQLFLEDEFVDLVDLIMENTYFNIIQETTRGECDLLKISKTFVMPSNNR</sequence>
<dbReference type="PANTHER" id="PTHR46127:SF1">
    <property type="entry name" value="CILIA- AND FLAGELLA-ASSOCIATED PROTEIN 65"/>
    <property type="match status" value="1"/>
</dbReference>
<evidence type="ECO:0000256" key="4">
    <source>
        <dbReference type="ARBA" id="ARBA00022846"/>
    </source>
</evidence>
<keyword evidence="13" id="KW-1185">Reference proteome</keyword>
<dbReference type="InterPro" id="IPR053879">
    <property type="entry name" value="HYDIN_VesB_CFA65-like_Ig"/>
</dbReference>
<dbReference type="InParanoid" id="A0A0V0QN26"/>
<comment type="subcellular location">
    <subcellularLocation>
        <location evidence="1">Cell projection</location>
        <location evidence="1">Cilium</location>
        <location evidence="1">Flagellum</location>
    </subcellularLocation>
    <subcellularLocation>
        <location evidence="2">Cytoplasm</location>
    </subcellularLocation>
</comment>
<feature type="domain" description="CFAP65 tenth Ig-like" evidence="8">
    <location>
        <begin position="1230"/>
        <end position="1341"/>
    </location>
</feature>
<evidence type="ECO:0000256" key="1">
    <source>
        <dbReference type="ARBA" id="ARBA00004230"/>
    </source>
</evidence>
<comment type="caution">
    <text evidence="12">The sequence shown here is derived from an EMBL/GenBank/DDBJ whole genome shotgun (WGS) entry which is preliminary data.</text>
</comment>
<dbReference type="SUPFAM" id="SSF49354">
    <property type="entry name" value="PapD-like"/>
    <property type="match status" value="1"/>
</dbReference>
<dbReference type="GO" id="GO:0005737">
    <property type="term" value="C:cytoplasm"/>
    <property type="evidence" value="ECO:0007669"/>
    <property type="project" value="UniProtKB-SubCell"/>
</dbReference>
<evidence type="ECO:0000256" key="3">
    <source>
        <dbReference type="ARBA" id="ARBA00022490"/>
    </source>
</evidence>
<dbReference type="InterPro" id="IPR008962">
    <property type="entry name" value="PapD-like_sf"/>
</dbReference>
<evidence type="ECO:0000256" key="2">
    <source>
        <dbReference type="ARBA" id="ARBA00004496"/>
    </source>
</evidence>
<organism evidence="12 13">
    <name type="scientific">Pseudocohnilembus persalinus</name>
    <name type="common">Ciliate</name>
    <dbReference type="NCBI Taxonomy" id="266149"/>
    <lineage>
        <taxon>Eukaryota</taxon>
        <taxon>Sar</taxon>
        <taxon>Alveolata</taxon>
        <taxon>Ciliophora</taxon>
        <taxon>Intramacronucleata</taxon>
        <taxon>Oligohymenophorea</taxon>
        <taxon>Scuticociliatia</taxon>
        <taxon>Philasterida</taxon>
        <taxon>Pseudocohnilembidae</taxon>
        <taxon>Pseudocohnilembus</taxon>
    </lineage>
</organism>
<reference evidence="12 13" key="1">
    <citation type="journal article" date="2015" name="Sci. Rep.">
        <title>Genome of the facultative scuticociliatosis pathogen Pseudocohnilembus persalinus provides insight into its virulence through horizontal gene transfer.</title>
        <authorList>
            <person name="Xiong J."/>
            <person name="Wang G."/>
            <person name="Cheng J."/>
            <person name="Tian M."/>
            <person name="Pan X."/>
            <person name="Warren A."/>
            <person name="Jiang C."/>
            <person name="Yuan D."/>
            <person name="Miao W."/>
        </authorList>
    </citation>
    <scope>NUCLEOTIDE SEQUENCE [LARGE SCALE GENOMIC DNA]</scope>
    <source>
        <strain evidence="12">36N120E</strain>
    </source>
</reference>
<gene>
    <name evidence="12" type="ORF">PPERSA_10359</name>
</gene>
<feature type="domain" description="CFAP65 fourth Ig-like" evidence="9">
    <location>
        <begin position="652"/>
        <end position="742"/>
    </location>
</feature>
<evidence type="ECO:0000259" key="10">
    <source>
        <dbReference type="Pfam" id="PF24816"/>
    </source>
</evidence>
<keyword evidence="4" id="KW-0282">Flagellum</keyword>
<dbReference type="Pfam" id="PF24816">
    <property type="entry name" value="Ig_CFAP65__9th"/>
    <property type="match status" value="1"/>
</dbReference>
<proteinExistence type="predicted"/>
<feature type="domain" description="HYDIN/VesB/CFA65-like Ig-like" evidence="7">
    <location>
        <begin position="30"/>
        <end position="116"/>
    </location>
</feature>
<dbReference type="Pfam" id="PF25249">
    <property type="entry name" value="Ig_CFAP65_7th"/>
    <property type="match status" value="1"/>
</dbReference>
<dbReference type="Pfam" id="PF24507">
    <property type="entry name" value="Ig_CFAP65_4th"/>
    <property type="match status" value="2"/>
</dbReference>
<keyword evidence="6" id="KW-0966">Cell projection</keyword>
<dbReference type="Pfam" id="PF22544">
    <property type="entry name" value="HYDIN_VesB_CFA65-like_Ig"/>
    <property type="match status" value="1"/>
</dbReference>
<dbReference type="InterPro" id="IPR052614">
    <property type="entry name" value="CFAP65"/>
</dbReference>
<dbReference type="InterPro" id="IPR058536">
    <property type="entry name" value="Ig_CFAP65_4th"/>
</dbReference>
<dbReference type="Pfam" id="PF24291">
    <property type="entry name" value="Ig_CFAP65"/>
    <property type="match status" value="1"/>
</dbReference>
<keyword evidence="5" id="KW-0969">Cilium</keyword>
<feature type="domain" description="CFAP65 fourth Ig-like" evidence="9">
    <location>
        <begin position="235"/>
        <end position="326"/>
    </location>
</feature>
<evidence type="ECO:0000313" key="12">
    <source>
        <dbReference type="EMBL" id="KRX03675.1"/>
    </source>
</evidence>
<dbReference type="InterPro" id="IPR013783">
    <property type="entry name" value="Ig-like_fold"/>
</dbReference>